<reference evidence="6 7" key="1">
    <citation type="submission" date="2020-03" db="EMBL/GenBank/DDBJ databases">
        <title>Genomic Encyclopedia of Type Strains, Phase IV (KMG-IV): sequencing the most valuable type-strain genomes for metagenomic binning, comparative biology and taxonomic classification.</title>
        <authorList>
            <person name="Goeker M."/>
        </authorList>
    </citation>
    <scope>NUCLEOTIDE SEQUENCE [LARGE SCALE GENOMIC DNA]</scope>
    <source>
        <strain evidence="6 7">DSM 4736</strain>
    </source>
</reference>
<dbReference type="InterPro" id="IPR023352">
    <property type="entry name" value="MAPEG-like_dom_sf"/>
</dbReference>
<comment type="caution">
    <text evidence="6">The sequence shown here is derived from an EMBL/GenBank/DDBJ whole genome shotgun (WGS) entry which is preliminary data.</text>
</comment>
<dbReference type="Proteomes" id="UP000587415">
    <property type="component" value="Unassembled WGS sequence"/>
</dbReference>
<evidence type="ECO:0000256" key="5">
    <source>
        <dbReference type="SAM" id="Phobius"/>
    </source>
</evidence>
<dbReference type="Pfam" id="PF01124">
    <property type="entry name" value="MAPEG"/>
    <property type="match status" value="1"/>
</dbReference>
<evidence type="ECO:0000313" key="6">
    <source>
        <dbReference type="EMBL" id="NJC39958.1"/>
    </source>
</evidence>
<keyword evidence="2 5" id="KW-0812">Transmembrane</keyword>
<evidence type="ECO:0000256" key="4">
    <source>
        <dbReference type="ARBA" id="ARBA00023136"/>
    </source>
</evidence>
<name>A0A7X5YHP9_9CAUL</name>
<dbReference type="SUPFAM" id="SSF161084">
    <property type="entry name" value="MAPEG domain-like"/>
    <property type="match status" value="1"/>
</dbReference>
<gene>
    <name evidence="6" type="ORF">GGQ87_000216</name>
</gene>
<protein>
    <recommendedName>
        <fullName evidence="8">MAPEG family protein</fullName>
    </recommendedName>
</protein>
<dbReference type="GO" id="GO:0016020">
    <property type="term" value="C:membrane"/>
    <property type="evidence" value="ECO:0007669"/>
    <property type="project" value="UniProtKB-SubCell"/>
</dbReference>
<accession>A0A7X5YHP9</accession>
<dbReference type="AlphaFoldDB" id="A0A7X5YHP9"/>
<evidence type="ECO:0000256" key="3">
    <source>
        <dbReference type="ARBA" id="ARBA00022989"/>
    </source>
</evidence>
<proteinExistence type="predicted"/>
<evidence type="ECO:0008006" key="8">
    <source>
        <dbReference type="Google" id="ProtNLM"/>
    </source>
</evidence>
<dbReference type="Gene3D" id="1.20.120.550">
    <property type="entry name" value="Membrane associated eicosanoid/glutathione metabolism-like domain"/>
    <property type="match status" value="1"/>
</dbReference>
<organism evidence="6 7">
    <name type="scientific">Brevundimonas alba</name>
    <dbReference type="NCBI Taxonomy" id="74314"/>
    <lineage>
        <taxon>Bacteria</taxon>
        <taxon>Pseudomonadati</taxon>
        <taxon>Pseudomonadota</taxon>
        <taxon>Alphaproteobacteria</taxon>
        <taxon>Caulobacterales</taxon>
        <taxon>Caulobacteraceae</taxon>
        <taxon>Brevundimonas</taxon>
    </lineage>
</organism>
<evidence type="ECO:0000256" key="2">
    <source>
        <dbReference type="ARBA" id="ARBA00022692"/>
    </source>
</evidence>
<dbReference type="RefSeq" id="WP_168044883.1">
    <property type="nucleotide sequence ID" value="NZ_JAATJM010000001.1"/>
</dbReference>
<keyword evidence="7" id="KW-1185">Reference proteome</keyword>
<keyword evidence="3 5" id="KW-1133">Transmembrane helix</keyword>
<dbReference type="InterPro" id="IPR001129">
    <property type="entry name" value="Membr-assoc_MAPEG"/>
</dbReference>
<sequence length="141" mass="15515">MTSHALWMLAPLFLHFGQVVGLYILLTWARLVVVKRGEAAKDDFARADGDPRLSARIQRNLANQSEAPVFAWIGAFALILTDHVSPWDVAAAWLFLLGRLLHSWVQCSGDNVALRGQVFTINFVAVLWLMAHAALALLGGP</sequence>
<dbReference type="EMBL" id="JAATJM010000001">
    <property type="protein sequence ID" value="NJC39958.1"/>
    <property type="molecule type" value="Genomic_DNA"/>
</dbReference>
<keyword evidence="4 5" id="KW-0472">Membrane</keyword>
<evidence type="ECO:0000256" key="1">
    <source>
        <dbReference type="ARBA" id="ARBA00004370"/>
    </source>
</evidence>
<feature type="transmembrane region" description="Helical" evidence="5">
    <location>
        <begin position="116"/>
        <end position="138"/>
    </location>
</feature>
<feature type="transmembrane region" description="Helical" evidence="5">
    <location>
        <begin position="6"/>
        <end position="26"/>
    </location>
</feature>
<comment type="subcellular location">
    <subcellularLocation>
        <location evidence="1">Membrane</location>
    </subcellularLocation>
</comment>
<evidence type="ECO:0000313" key="7">
    <source>
        <dbReference type="Proteomes" id="UP000587415"/>
    </source>
</evidence>